<feature type="active site" description="O-(5'-phospho-DNA)-serine intermediate" evidence="4 5">
    <location>
        <position position="11"/>
    </location>
</feature>
<dbReference type="GO" id="GO:0003677">
    <property type="term" value="F:DNA binding"/>
    <property type="evidence" value="ECO:0007669"/>
    <property type="project" value="UniProtKB-KW"/>
</dbReference>
<dbReference type="InterPro" id="IPR011109">
    <property type="entry name" value="DNA_bind_recombinase_dom"/>
</dbReference>
<keyword evidence="2" id="KW-0238">DNA-binding</keyword>
<evidence type="ECO:0000256" key="1">
    <source>
        <dbReference type="ARBA" id="ARBA00022908"/>
    </source>
</evidence>
<organism evidence="8 9">
    <name type="scientific">Aneurinibacillus danicus</name>
    <dbReference type="NCBI Taxonomy" id="267746"/>
    <lineage>
        <taxon>Bacteria</taxon>
        <taxon>Bacillati</taxon>
        <taxon>Bacillota</taxon>
        <taxon>Bacilli</taxon>
        <taxon>Bacillales</taxon>
        <taxon>Paenibacillaceae</taxon>
        <taxon>Aneurinibacillus group</taxon>
        <taxon>Aneurinibacillus</taxon>
    </lineage>
</organism>
<evidence type="ECO:0000256" key="4">
    <source>
        <dbReference type="PIRSR" id="PIRSR606118-50"/>
    </source>
</evidence>
<dbReference type="PANTHER" id="PTHR30461:SF23">
    <property type="entry name" value="DNA RECOMBINASE-RELATED"/>
    <property type="match status" value="1"/>
</dbReference>
<dbReference type="Pfam" id="PF07508">
    <property type="entry name" value="Recombinase"/>
    <property type="match status" value="1"/>
</dbReference>
<dbReference type="InterPro" id="IPR038109">
    <property type="entry name" value="DNA_bind_recomb_sf"/>
</dbReference>
<evidence type="ECO:0000256" key="3">
    <source>
        <dbReference type="ARBA" id="ARBA00023172"/>
    </source>
</evidence>
<dbReference type="InterPro" id="IPR006118">
    <property type="entry name" value="Recombinase_CS"/>
</dbReference>
<dbReference type="InterPro" id="IPR050639">
    <property type="entry name" value="SSR_resolvase"/>
</dbReference>
<dbReference type="OrthoDB" id="9811097at2"/>
<dbReference type="SMART" id="SM00857">
    <property type="entry name" value="Resolvase"/>
    <property type="match status" value="1"/>
</dbReference>
<dbReference type="PROSITE" id="PS00397">
    <property type="entry name" value="RECOMBINASES_1"/>
    <property type="match status" value="1"/>
</dbReference>
<dbReference type="InterPro" id="IPR036162">
    <property type="entry name" value="Resolvase-like_N_sf"/>
</dbReference>
<dbReference type="InterPro" id="IPR006119">
    <property type="entry name" value="Resolv_N"/>
</dbReference>
<dbReference type="GO" id="GO:0015074">
    <property type="term" value="P:DNA integration"/>
    <property type="evidence" value="ECO:0007669"/>
    <property type="project" value="UniProtKB-KW"/>
</dbReference>
<evidence type="ECO:0000259" key="6">
    <source>
        <dbReference type="PROSITE" id="PS51736"/>
    </source>
</evidence>
<feature type="domain" description="Resolvase/invertase-type recombinase catalytic" evidence="6">
    <location>
        <begin position="3"/>
        <end position="150"/>
    </location>
</feature>
<evidence type="ECO:0000259" key="7">
    <source>
        <dbReference type="PROSITE" id="PS51737"/>
    </source>
</evidence>
<reference evidence="8 9" key="1">
    <citation type="submission" date="2019-07" db="EMBL/GenBank/DDBJ databases">
        <title>Whole genome shotgun sequence of Aneurinibacillus danicus NBRC 102444.</title>
        <authorList>
            <person name="Hosoyama A."/>
            <person name="Uohara A."/>
            <person name="Ohji S."/>
            <person name="Ichikawa N."/>
        </authorList>
    </citation>
    <scope>NUCLEOTIDE SEQUENCE [LARGE SCALE GENOMIC DNA]</scope>
    <source>
        <strain evidence="8 9">NBRC 102444</strain>
    </source>
</reference>
<dbReference type="PROSITE" id="PS51737">
    <property type="entry name" value="RECOMBINASE_DNA_BIND"/>
    <property type="match status" value="1"/>
</dbReference>
<evidence type="ECO:0000313" key="9">
    <source>
        <dbReference type="Proteomes" id="UP000321157"/>
    </source>
</evidence>
<evidence type="ECO:0008006" key="10">
    <source>
        <dbReference type="Google" id="ProtNLM"/>
    </source>
</evidence>
<evidence type="ECO:0000256" key="5">
    <source>
        <dbReference type="PROSITE-ProRule" id="PRU10137"/>
    </source>
</evidence>
<dbReference type="EMBL" id="BJXX01000159">
    <property type="protein sequence ID" value="GEN35922.1"/>
    <property type="molecule type" value="Genomic_DNA"/>
</dbReference>
<feature type="domain" description="Recombinase" evidence="7">
    <location>
        <begin position="158"/>
        <end position="250"/>
    </location>
</feature>
<dbReference type="PROSITE" id="PS51736">
    <property type="entry name" value="RECOMBINASES_3"/>
    <property type="match status" value="1"/>
</dbReference>
<accession>A0A511VF66</accession>
<keyword evidence="3" id="KW-0233">DNA recombination</keyword>
<dbReference type="Gene3D" id="3.90.1750.20">
    <property type="entry name" value="Putative Large Serine Recombinase, Chain B, Domain 2"/>
    <property type="match status" value="1"/>
</dbReference>
<proteinExistence type="predicted"/>
<dbReference type="PANTHER" id="PTHR30461">
    <property type="entry name" value="DNA-INVERTASE FROM LAMBDOID PROPHAGE"/>
    <property type="match status" value="1"/>
</dbReference>
<keyword evidence="1" id="KW-0229">DNA integration</keyword>
<dbReference type="Pfam" id="PF00239">
    <property type="entry name" value="Resolvase"/>
    <property type="match status" value="1"/>
</dbReference>
<sequence>MKKYAGYVRVSTEEQVSGYGIEAQKASIESYAAAMGYELDRIYTDEGVSGAKLDRPAFNMLREEVKKGTYAGVIVFKLDRISRMLKDILIIKNDEFEPNDTAIISVKEQFDTSTAIGRLFFQMIGSFAEFEREVIKERMTSGKAEKAKQGKFAGGSAPYGYELKDGELLVNEKEAAVVKQVFAMRAAKMTLQAIANYLNQNRIPTKRGGRWSKVHIRDMINREPFYNGQYKHGNVTSSGVHQPILKTILA</sequence>
<dbReference type="RefSeq" id="WP_146811429.1">
    <property type="nucleotide sequence ID" value="NZ_BJXX01000159.1"/>
</dbReference>
<dbReference type="GO" id="GO:0000150">
    <property type="term" value="F:DNA strand exchange activity"/>
    <property type="evidence" value="ECO:0007669"/>
    <property type="project" value="InterPro"/>
</dbReference>
<keyword evidence="9" id="KW-1185">Reference proteome</keyword>
<dbReference type="Gene3D" id="3.40.50.1390">
    <property type="entry name" value="Resolvase, N-terminal catalytic domain"/>
    <property type="match status" value="1"/>
</dbReference>
<comment type="caution">
    <text evidence="8">The sequence shown here is derived from an EMBL/GenBank/DDBJ whole genome shotgun (WGS) entry which is preliminary data.</text>
</comment>
<dbReference type="CDD" id="cd00338">
    <property type="entry name" value="Ser_Recombinase"/>
    <property type="match status" value="1"/>
</dbReference>
<dbReference type="SUPFAM" id="SSF53041">
    <property type="entry name" value="Resolvase-like"/>
    <property type="match status" value="1"/>
</dbReference>
<evidence type="ECO:0000313" key="8">
    <source>
        <dbReference type="EMBL" id="GEN35922.1"/>
    </source>
</evidence>
<gene>
    <name evidence="8" type="ORF">ADA01nite_33820</name>
</gene>
<dbReference type="Proteomes" id="UP000321157">
    <property type="component" value="Unassembled WGS sequence"/>
</dbReference>
<protein>
    <recommendedName>
        <fullName evidence="10">Resolvase</fullName>
    </recommendedName>
</protein>
<evidence type="ECO:0000256" key="2">
    <source>
        <dbReference type="ARBA" id="ARBA00023125"/>
    </source>
</evidence>
<name>A0A511VF66_9BACL</name>
<dbReference type="AlphaFoldDB" id="A0A511VF66"/>